<dbReference type="InterPro" id="IPR000262">
    <property type="entry name" value="FMN-dep_DH"/>
</dbReference>
<keyword evidence="4" id="KW-0560">Oxidoreductase</keyword>
<comment type="similarity">
    <text evidence="5">Belongs to the FMN-dependent alpha-hydroxy acid dehydrogenase family.</text>
</comment>
<evidence type="ECO:0000256" key="3">
    <source>
        <dbReference type="ARBA" id="ARBA00022643"/>
    </source>
</evidence>
<evidence type="ECO:0000259" key="6">
    <source>
        <dbReference type="PROSITE" id="PS51349"/>
    </source>
</evidence>
<dbReference type="RefSeq" id="WP_058357427.1">
    <property type="nucleotide sequence ID" value="NZ_CABKVG010000010.1"/>
</dbReference>
<dbReference type="PROSITE" id="PS51349">
    <property type="entry name" value="FMN_HYDROXY_ACID_DH_2"/>
    <property type="match status" value="1"/>
</dbReference>
<dbReference type="Pfam" id="PF01070">
    <property type="entry name" value="FMN_dh"/>
    <property type="match status" value="1"/>
</dbReference>
<keyword evidence="8" id="KW-1185">Reference proteome</keyword>
<accession>A0ABY4DZH2</accession>
<comment type="cofactor">
    <cofactor evidence="1">
        <name>FMN</name>
        <dbReference type="ChEBI" id="CHEBI:58210"/>
    </cofactor>
</comment>
<sequence length="392" mass="42994">MVAAYENLSRDRRLKHIYNLADFEHSAHKLLPRALSAYVFGGVEDNQTLARNRSQFDDYSLLTRVLSDVSSRHTTHSLWNRSYAAPFGIAPVGVSALIAFNGDNVMASAAYKLGVPMILSGSSLTRLEEVKQHHPDVWFQAYLPGQPDLQDALLARVAAAGIDTLVITVDIPVWANRENNMRAGFSLPLRPSLALLIDGVLHPRWSLGTFLGTLQSRGMPHFENSFATRGAPVFSSAAVRDTTGRDHINWNHLARIRRLWQGKLVVKGVLSVADARLCQQYSADGIIVSNHGGRQLDTVTSPLQQLPLIRQAVGQDYVVMMDSGIRRGTDVIKALALGADFVFTGRPFISAATVAGVVGVEHAIGLLQQELERDMGMLGLNRIADINRECLT</sequence>
<evidence type="ECO:0000256" key="1">
    <source>
        <dbReference type="ARBA" id="ARBA00001917"/>
    </source>
</evidence>
<dbReference type="Gene3D" id="3.20.20.70">
    <property type="entry name" value="Aldolase class I"/>
    <property type="match status" value="1"/>
</dbReference>
<name>A0ABY4DZH2_9NEIS</name>
<dbReference type="SUPFAM" id="SSF51395">
    <property type="entry name" value="FMN-linked oxidoreductases"/>
    <property type="match status" value="1"/>
</dbReference>
<gene>
    <name evidence="7" type="ORF">LVJ82_15750</name>
</gene>
<keyword evidence="2" id="KW-0285">Flavoprotein</keyword>
<evidence type="ECO:0000313" key="7">
    <source>
        <dbReference type="EMBL" id="UOO88891.1"/>
    </source>
</evidence>
<evidence type="ECO:0000256" key="4">
    <source>
        <dbReference type="ARBA" id="ARBA00023002"/>
    </source>
</evidence>
<feature type="domain" description="FMN hydroxy acid dehydrogenase" evidence="6">
    <location>
        <begin position="12"/>
        <end position="392"/>
    </location>
</feature>
<dbReference type="CDD" id="cd02809">
    <property type="entry name" value="alpha_hydroxyacid_oxid_FMN"/>
    <property type="match status" value="1"/>
</dbReference>
<dbReference type="PIRSF" id="PIRSF000138">
    <property type="entry name" value="Al-hdrx_acd_dh"/>
    <property type="match status" value="1"/>
</dbReference>
<dbReference type="PANTHER" id="PTHR10578:SF107">
    <property type="entry name" value="2-HYDROXYACID OXIDASE 1"/>
    <property type="match status" value="1"/>
</dbReference>
<dbReference type="InterPro" id="IPR037396">
    <property type="entry name" value="FMN_HAD"/>
</dbReference>
<dbReference type="InterPro" id="IPR012133">
    <property type="entry name" value="Alpha-hydoxy_acid_DH_FMN"/>
</dbReference>
<dbReference type="PANTHER" id="PTHR10578">
    <property type="entry name" value="S -2-HYDROXY-ACID OXIDASE-RELATED"/>
    <property type="match status" value="1"/>
</dbReference>
<dbReference type="EMBL" id="CP091511">
    <property type="protein sequence ID" value="UOO88891.1"/>
    <property type="molecule type" value="Genomic_DNA"/>
</dbReference>
<evidence type="ECO:0000313" key="8">
    <source>
        <dbReference type="Proteomes" id="UP000832011"/>
    </source>
</evidence>
<dbReference type="InterPro" id="IPR008259">
    <property type="entry name" value="FMN_hydac_DH_AS"/>
</dbReference>
<reference evidence="7 8" key="1">
    <citation type="journal article" date="2022" name="Res Sq">
        <title>Evolution of multicellular longitudinally dividing oral cavity symbionts (Neisseriaceae).</title>
        <authorList>
            <person name="Nyongesa S."/>
            <person name="Weber P."/>
            <person name="Bernet E."/>
            <person name="Pullido F."/>
            <person name="Nieckarz M."/>
            <person name="Delaby M."/>
            <person name="Nieves C."/>
            <person name="Viehboeck T."/>
            <person name="Krause N."/>
            <person name="Rivera-Millot A."/>
            <person name="Nakamura A."/>
            <person name="Vischer N."/>
            <person name="VanNieuwenhze M."/>
            <person name="Brun Y."/>
            <person name="Cava F."/>
            <person name="Bulgheresi S."/>
            <person name="Veyrier F."/>
        </authorList>
    </citation>
    <scope>NUCLEOTIDE SEQUENCE [LARGE SCALE GENOMIC DNA]</scope>
    <source>
        <strain evidence="7 8">SN4</strain>
    </source>
</reference>
<protein>
    <submittedName>
        <fullName evidence="7">Alpha-hydroxy-acid oxidizing protein</fullName>
    </submittedName>
</protein>
<organism evidence="7 8">
    <name type="scientific">Vitreoscilla massiliensis</name>
    <dbReference type="NCBI Taxonomy" id="1689272"/>
    <lineage>
        <taxon>Bacteria</taxon>
        <taxon>Pseudomonadati</taxon>
        <taxon>Pseudomonadota</taxon>
        <taxon>Betaproteobacteria</taxon>
        <taxon>Neisseriales</taxon>
        <taxon>Neisseriaceae</taxon>
        <taxon>Vitreoscilla</taxon>
    </lineage>
</organism>
<evidence type="ECO:0000256" key="2">
    <source>
        <dbReference type="ARBA" id="ARBA00022630"/>
    </source>
</evidence>
<evidence type="ECO:0000256" key="5">
    <source>
        <dbReference type="ARBA" id="ARBA00024042"/>
    </source>
</evidence>
<dbReference type="PROSITE" id="PS00557">
    <property type="entry name" value="FMN_HYDROXY_ACID_DH_1"/>
    <property type="match status" value="1"/>
</dbReference>
<dbReference type="InterPro" id="IPR013785">
    <property type="entry name" value="Aldolase_TIM"/>
</dbReference>
<dbReference type="Proteomes" id="UP000832011">
    <property type="component" value="Chromosome"/>
</dbReference>
<keyword evidence="3" id="KW-0288">FMN</keyword>
<proteinExistence type="inferred from homology"/>